<dbReference type="InterPro" id="IPR036280">
    <property type="entry name" value="Multihaem_cyt_sf"/>
</dbReference>
<dbReference type="InterPro" id="IPR009056">
    <property type="entry name" value="Cyt_c-like_dom"/>
</dbReference>
<evidence type="ECO:0000256" key="4">
    <source>
        <dbReference type="ARBA" id="ARBA00023004"/>
    </source>
</evidence>
<keyword evidence="2 5" id="KW-0479">Metal-binding</keyword>
<comment type="caution">
    <text evidence="7">The sequence shown here is derived from an EMBL/GenBank/DDBJ whole genome shotgun (WGS) entry which is preliminary data.</text>
</comment>
<keyword evidence="4 5" id="KW-0408">Iron</keyword>
<organism evidence="7">
    <name type="scientific">Acidicaldus sp</name>
    <dbReference type="NCBI Taxonomy" id="1872105"/>
    <lineage>
        <taxon>Bacteria</taxon>
        <taxon>Pseudomonadati</taxon>
        <taxon>Pseudomonadota</taxon>
        <taxon>Alphaproteobacteria</taxon>
        <taxon>Acetobacterales</taxon>
        <taxon>Acetobacteraceae</taxon>
        <taxon>Acidicaldus</taxon>
    </lineage>
</organism>
<protein>
    <submittedName>
        <fullName evidence="7">C-type cytochrome</fullName>
    </submittedName>
</protein>
<dbReference type="Pfam" id="PF13442">
    <property type="entry name" value="Cytochrome_CBB3"/>
    <property type="match status" value="1"/>
</dbReference>
<keyword evidence="3" id="KW-0732">Signal</keyword>
<dbReference type="GO" id="GO:0016491">
    <property type="term" value="F:oxidoreductase activity"/>
    <property type="evidence" value="ECO:0007669"/>
    <property type="project" value="TreeGrafter"/>
</dbReference>
<reference evidence="7" key="1">
    <citation type="journal article" date="2020" name="mSystems">
        <title>Genome- and Community-Level Interaction Insights into Carbon Utilization and Element Cycling Functions of Hydrothermarchaeota in Hydrothermal Sediment.</title>
        <authorList>
            <person name="Zhou Z."/>
            <person name="Liu Y."/>
            <person name="Xu W."/>
            <person name="Pan J."/>
            <person name="Luo Z.H."/>
            <person name="Li M."/>
        </authorList>
    </citation>
    <scope>NUCLEOTIDE SEQUENCE</scope>
    <source>
        <strain evidence="7">SpSt-997</strain>
    </source>
</reference>
<dbReference type="Pfam" id="PF09699">
    <property type="entry name" value="Paired_CXXCH_1"/>
    <property type="match status" value="1"/>
</dbReference>
<name>A0A8J4HFA6_9PROT</name>
<dbReference type="InterPro" id="IPR010177">
    <property type="entry name" value="Paired_CXXCH_1"/>
</dbReference>
<dbReference type="GO" id="GO:0046872">
    <property type="term" value="F:metal ion binding"/>
    <property type="evidence" value="ECO:0007669"/>
    <property type="project" value="UniProtKB-KW"/>
</dbReference>
<accession>A0A8J4HFA6</accession>
<evidence type="ECO:0000259" key="6">
    <source>
        <dbReference type="PROSITE" id="PS51007"/>
    </source>
</evidence>
<dbReference type="EMBL" id="DTQM01000219">
    <property type="protein sequence ID" value="HGC43825.1"/>
    <property type="molecule type" value="Genomic_DNA"/>
</dbReference>
<dbReference type="InterPro" id="IPR036909">
    <property type="entry name" value="Cyt_c-like_dom_sf"/>
</dbReference>
<evidence type="ECO:0000256" key="5">
    <source>
        <dbReference type="PROSITE-ProRule" id="PRU00433"/>
    </source>
</evidence>
<gene>
    <name evidence="7" type="ORF">ENY07_11490</name>
</gene>
<keyword evidence="1 5" id="KW-0349">Heme</keyword>
<evidence type="ECO:0000256" key="1">
    <source>
        <dbReference type="ARBA" id="ARBA00022617"/>
    </source>
</evidence>
<dbReference type="GO" id="GO:0020037">
    <property type="term" value="F:heme binding"/>
    <property type="evidence" value="ECO:0007669"/>
    <property type="project" value="InterPro"/>
</dbReference>
<dbReference type="Gene3D" id="1.10.760.10">
    <property type="entry name" value="Cytochrome c-like domain"/>
    <property type="match status" value="1"/>
</dbReference>
<dbReference type="Gene3D" id="1.10.1130.10">
    <property type="entry name" value="Flavocytochrome C3, Chain A"/>
    <property type="match status" value="2"/>
</dbReference>
<evidence type="ECO:0000256" key="2">
    <source>
        <dbReference type="ARBA" id="ARBA00022723"/>
    </source>
</evidence>
<sequence length="543" mass="59823">MLPGLSSARREPPAVEVAIATWLLRASVPQQDKAQANPLGADPADITAGQEIFKQKCEICHGYDGSGRTEIGSGEYPRPPALRALNITSLTDGELFYYIRNGIRNTGMPAWNMPDRQLWQVVAYLRHLPQVAALMPPTTGPTGLLTQAEPPAARMTGGAMPGNAVIGAHYVGSAACKTCHLAIYDRWRQTRMANVVRDPRAHPEAIIPDLSKPNPLVQFTKDDIALVYGSKWKQRYFKKVGDDYFVLPAMWDIYHRVWRKSVVEIGEDWWASLYPPDNMQRPTGPLCDGCHSVNYDITTKTVTEWNVGCERCHGAGSAHVAAPTRANIINPAGLDYVNANDTCIQCHSQGRPPGNPINGTYYDWPVGFHMGLNLADFWKLEAHRLGDTNFYHFADGTAHKNRMQGNDFVQSLMYARGVTCFSCHDPHGSKNDAMLRKPANSPCQDCHGPNTQNGPHTTTIEAHTHHKPGSPGSACIACHMPKIEKTIADINVSSHTFRFITPAETDALGIPNACNVCHTDKTTTWAAAALQTWGDRSPWRMGN</sequence>
<proteinExistence type="predicted"/>
<dbReference type="SUPFAM" id="SSF46626">
    <property type="entry name" value="Cytochrome c"/>
    <property type="match status" value="1"/>
</dbReference>
<dbReference type="AlphaFoldDB" id="A0A8J4HFA6"/>
<evidence type="ECO:0000313" key="7">
    <source>
        <dbReference type="EMBL" id="HGC43825.1"/>
    </source>
</evidence>
<evidence type="ECO:0000256" key="3">
    <source>
        <dbReference type="ARBA" id="ARBA00022729"/>
    </source>
</evidence>
<dbReference type="Gene3D" id="3.90.10.10">
    <property type="entry name" value="Cytochrome C3"/>
    <property type="match status" value="1"/>
</dbReference>
<dbReference type="PANTHER" id="PTHR35038:SF8">
    <property type="entry name" value="C-TYPE POLYHEME CYTOCHROME OMCC"/>
    <property type="match status" value="1"/>
</dbReference>
<dbReference type="PANTHER" id="PTHR35038">
    <property type="entry name" value="DISSIMILATORY SULFITE REDUCTASE SIRA"/>
    <property type="match status" value="1"/>
</dbReference>
<dbReference type="GO" id="GO:0009055">
    <property type="term" value="F:electron transfer activity"/>
    <property type="evidence" value="ECO:0007669"/>
    <property type="project" value="InterPro"/>
</dbReference>
<dbReference type="NCBIfam" id="TIGR01905">
    <property type="entry name" value="paired_CXXCH_1"/>
    <property type="match status" value="1"/>
</dbReference>
<dbReference type="PROSITE" id="PS51007">
    <property type="entry name" value="CYTC"/>
    <property type="match status" value="1"/>
</dbReference>
<feature type="domain" description="Cytochrome c" evidence="6">
    <location>
        <begin position="44"/>
        <end position="129"/>
    </location>
</feature>
<dbReference type="InterPro" id="IPR051829">
    <property type="entry name" value="Multiheme_Cytochr_ET"/>
</dbReference>
<dbReference type="SUPFAM" id="SSF48695">
    <property type="entry name" value="Multiheme cytochromes"/>
    <property type="match status" value="1"/>
</dbReference>